<gene>
    <name evidence="1" type="primary">Necator_chrIII.g12589</name>
    <name evidence="1" type="ORF">RB195_011822</name>
</gene>
<keyword evidence="2" id="KW-1185">Reference proteome</keyword>
<organism evidence="1 2">
    <name type="scientific">Necator americanus</name>
    <name type="common">Human hookworm</name>
    <dbReference type="NCBI Taxonomy" id="51031"/>
    <lineage>
        <taxon>Eukaryota</taxon>
        <taxon>Metazoa</taxon>
        <taxon>Ecdysozoa</taxon>
        <taxon>Nematoda</taxon>
        <taxon>Chromadorea</taxon>
        <taxon>Rhabditida</taxon>
        <taxon>Rhabditina</taxon>
        <taxon>Rhabditomorpha</taxon>
        <taxon>Strongyloidea</taxon>
        <taxon>Ancylostomatidae</taxon>
        <taxon>Bunostominae</taxon>
        <taxon>Necator</taxon>
    </lineage>
</organism>
<proteinExistence type="predicted"/>
<protein>
    <submittedName>
        <fullName evidence="1">Uncharacterized protein</fullName>
    </submittedName>
</protein>
<dbReference type="EMBL" id="JAVFWL010000003">
    <property type="protein sequence ID" value="KAK6745329.1"/>
    <property type="molecule type" value="Genomic_DNA"/>
</dbReference>
<sequence length="73" mass="7887">MQRKHCQPRESFVNISGTSSPVGLGNERIESASSSCSVQQGNDIVVYEDLIASLHFGLKAILTDYCRLPTSSG</sequence>
<name>A0ABR1D4A7_NECAM</name>
<reference evidence="1 2" key="1">
    <citation type="submission" date="2023-08" db="EMBL/GenBank/DDBJ databases">
        <title>A Necator americanus chromosomal reference genome.</title>
        <authorList>
            <person name="Ilik V."/>
            <person name="Petrzelkova K.J."/>
            <person name="Pardy F."/>
            <person name="Fuh T."/>
            <person name="Niatou-Singa F.S."/>
            <person name="Gouil Q."/>
            <person name="Baker L."/>
            <person name="Ritchie M.E."/>
            <person name="Jex A.R."/>
            <person name="Gazzola D."/>
            <person name="Li H."/>
            <person name="Toshio Fujiwara R."/>
            <person name="Zhan B."/>
            <person name="Aroian R.V."/>
            <person name="Pafco B."/>
            <person name="Schwarz E.M."/>
        </authorList>
    </citation>
    <scope>NUCLEOTIDE SEQUENCE [LARGE SCALE GENOMIC DNA]</scope>
    <source>
        <strain evidence="1 2">Aroian</strain>
        <tissue evidence="1">Whole animal</tissue>
    </source>
</reference>
<evidence type="ECO:0000313" key="2">
    <source>
        <dbReference type="Proteomes" id="UP001303046"/>
    </source>
</evidence>
<evidence type="ECO:0000313" key="1">
    <source>
        <dbReference type="EMBL" id="KAK6745329.1"/>
    </source>
</evidence>
<comment type="caution">
    <text evidence="1">The sequence shown here is derived from an EMBL/GenBank/DDBJ whole genome shotgun (WGS) entry which is preliminary data.</text>
</comment>
<accession>A0ABR1D4A7</accession>
<dbReference type="Proteomes" id="UP001303046">
    <property type="component" value="Unassembled WGS sequence"/>
</dbReference>